<evidence type="ECO:0000256" key="1">
    <source>
        <dbReference type="SAM" id="MobiDB-lite"/>
    </source>
</evidence>
<feature type="compositionally biased region" description="Polar residues" evidence="1">
    <location>
        <begin position="29"/>
        <end position="38"/>
    </location>
</feature>
<sequence length="71" mass="7530">MDVEKHANHVSSTAASLLTQLSGQLQELTTSNTASLQKQPGPINGNGGQVQNESMEFDLPAPPSPDMLDVR</sequence>
<evidence type="ECO:0000313" key="4">
    <source>
        <dbReference type="WBParaSite" id="HNAJ_0001149101-mRNA-1"/>
    </source>
</evidence>
<proteinExistence type="predicted"/>
<reference evidence="2 3" key="2">
    <citation type="submission" date="2018-11" db="EMBL/GenBank/DDBJ databases">
        <authorList>
            <consortium name="Pathogen Informatics"/>
        </authorList>
    </citation>
    <scope>NUCLEOTIDE SEQUENCE [LARGE SCALE GENOMIC DNA]</scope>
</reference>
<accession>A0A0R3TUP1</accession>
<dbReference type="Proteomes" id="UP000278807">
    <property type="component" value="Unassembled WGS sequence"/>
</dbReference>
<dbReference type="OrthoDB" id="6283537at2759"/>
<organism evidence="4">
    <name type="scientific">Rodentolepis nana</name>
    <name type="common">Dwarf tapeworm</name>
    <name type="synonym">Hymenolepis nana</name>
    <dbReference type="NCBI Taxonomy" id="102285"/>
    <lineage>
        <taxon>Eukaryota</taxon>
        <taxon>Metazoa</taxon>
        <taxon>Spiralia</taxon>
        <taxon>Lophotrochozoa</taxon>
        <taxon>Platyhelminthes</taxon>
        <taxon>Cestoda</taxon>
        <taxon>Eucestoda</taxon>
        <taxon>Cyclophyllidea</taxon>
        <taxon>Hymenolepididae</taxon>
        <taxon>Rodentolepis</taxon>
    </lineage>
</organism>
<protein>
    <submittedName>
        <fullName evidence="4">Dachshund homolog 1-like</fullName>
    </submittedName>
</protein>
<name>A0A0R3TUP1_RODNA</name>
<reference evidence="4" key="1">
    <citation type="submission" date="2017-02" db="UniProtKB">
        <authorList>
            <consortium name="WormBaseParasite"/>
        </authorList>
    </citation>
    <scope>IDENTIFICATION</scope>
</reference>
<dbReference type="AlphaFoldDB" id="A0A0R3TUP1"/>
<dbReference type="EMBL" id="UZAE01013600">
    <property type="protein sequence ID" value="VDO10552.1"/>
    <property type="molecule type" value="Genomic_DNA"/>
</dbReference>
<evidence type="ECO:0000313" key="2">
    <source>
        <dbReference type="EMBL" id="VDO10552.1"/>
    </source>
</evidence>
<keyword evidence="3" id="KW-1185">Reference proteome</keyword>
<dbReference type="WBParaSite" id="HNAJ_0001149101-mRNA-1">
    <property type="protein sequence ID" value="HNAJ_0001149101-mRNA-1"/>
    <property type="gene ID" value="HNAJ_0001149101"/>
</dbReference>
<evidence type="ECO:0000313" key="3">
    <source>
        <dbReference type="Proteomes" id="UP000278807"/>
    </source>
</evidence>
<gene>
    <name evidence="2" type="ORF">HNAJ_LOCUS11481</name>
</gene>
<feature type="region of interest" description="Disordered" evidence="1">
    <location>
        <begin position="29"/>
        <end position="71"/>
    </location>
</feature>